<dbReference type="Proteomes" id="UP001519289">
    <property type="component" value="Unassembled WGS sequence"/>
</dbReference>
<dbReference type="EMBL" id="JAGGLG010000005">
    <property type="protein sequence ID" value="MBP2017547.1"/>
    <property type="molecule type" value="Genomic_DNA"/>
</dbReference>
<keyword evidence="2" id="KW-1185">Reference proteome</keyword>
<sequence>MGRQTIEVGWDYEVPVDEVEMFRSERARELEGYYGVPAESLTDLEVARYMVRSSHPSTRYLKNEQRELVFHD</sequence>
<evidence type="ECO:0000313" key="2">
    <source>
        <dbReference type="Proteomes" id="UP001519289"/>
    </source>
</evidence>
<comment type="caution">
    <text evidence="1">The sequence shown here is derived from an EMBL/GenBank/DDBJ whole genome shotgun (WGS) entry which is preliminary data.</text>
</comment>
<proteinExistence type="predicted"/>
<name>A0ABS4JPS6_9FIRM</name>
<protein>
    <submittedName>
        <fullName evidence="1">Uncharacterized protein</fullName>
    </submittedName>
</protein>
<accession>A0ABS4JPS6</accession>
<evidence type="ECO:0000313" key="1">
    <source>
        <dbReference type="EMBL" id="MBP2017547.1"/>
    </source>
</evidence>
<dbReference type="RefSeq" id="WP_209465688.1">
    <property type="nucleotide sequence ID" value="NZ_JAGGLG010000005.1"/>
</dbReference>
<reference evidence="1 2" key="1">
    <citation type="submission" date="2021-03" db="EMBL/GenBank/DDBJ databases">
        <title>Genomic Encyclopedia of Type Strains, Phase IV (KMG-IV): sequencing the most valuable type-strain genomes for metagenomic binning, comparative biology and taxonomic classification.</title>
        <authorList>
            <person name="Goeker M."/>
        </authorList>
    </citation>
    <scope>NUCLEOTIDE SEQUENCE [LARGE SCALE GENOMIC DNA]</scope>
    <source>
        <strain evidence="1 2">DSM 27138</strain>
    </source>
</reference>
<organism evidence="1 2">
    <name type="scientific">Symbiobacterium terraclitae</name>
    <dbReference type="NCBI Taxonomy" id="557451"/>
    <lineage>
        <taxon>Bacteria</taxon>
        <taxon>Bacillati</taxon>
        <taxon>Bacillota</taxon>
        <taxon>Clostridia</taxon>
        <taxon>Eubacteriales</taxon>
        <taxon>Symbiobacteriaceae</taxon>
        <taxon>Symbiobacterium</taxon>
    </lineage>
</organism>
<gene>
    <name evidence="1" type="ORF">J2Z79_000930</name>
</gene>